<accession>A0A495MLN2</accession>
<name>A0A495MLN2_9FLAO</name>
<dbReference type="OrthoDB" id="2599194at2"/>
<dbReference type="AlphaFoldDB" id="A0A495MLN2"/>
<dbReference type="Gene3D" id="1.20.120.450">
    <property type="entry name" value="dinb family like domain"/>
    <property type="match status" value="1"/>
</dbReference>
<dbReference type="InterPro" id="IPR011463">
    <property type="entry name" value="DUF1569"/>
</dbReference>
<dbReference type="EMBL" id="RBLC01000001">
    <property type="protein sequence ID" value="RKS25239.1"/>
    <property type="molecule type" value="Genomic_DNA"/>
</dbReference>
<organism evidence="1 2">
    <name type="scientific">Flavobacterium endophyticum</name>
    <dbReference type="NCBI Taxonomy" id="1540163"/>
    <lineage>
        <taxon>Bacteria</taxon>
        <taxon>Pseudomonadati</taxon>
        <taxon>Bacteroidota</taxon>
        <taxon>Flavobacteriia</taxon>
        <taxon>Flavobacteriales</taxon>
        <taxon>Flavobacteriaceae</taxon>
        <taxon>Flavobacterium</taxon>
    </lineage>
</organism>
<proteinExistence type="predicted"/>
<dbReference type="Proteomes" id="UP000277579">
    <property type="component" value="Unassembled WGS sequence"/>
</dbReference>
<protein>
    <submittedName>
        <fullName evidence="1">Uncharacterized protein DUF1569</fullName>
    </submittedName>
</protein>
<dbReference type="RefSeq" id="WP_121374660.1">
    <property type="nucleotide sequence ID" value="NZ_RBLC01000001.1"/>
</dbReference>
<reference evidence="1 2" key="1">
    <citation type="submission" date="2018-10" db="EMBL/GenBank/DDBJ databases">
        <title>Genomic Encyclopedia of Archaeal and Bacterial Type Strains, Phase II (KMG-II): from individual species to whole genera.</title>
        <authorList>
            <person name="Goeker M."/>
        </authorList>
    </citation>
    <scope>NUCLEOTIDE SEQUENCE [LARGE SCALE GENOMIC DNA]</scope>
    <source>
        <strain evidence="1 2">DSM 29537</strain>
    </source>
</reference>
<dbReference type="InterPro" id="IPR034660">
    <property type="entry name" value="DinB/YfiT-like"/>
</dbReference>
<comment type="caution">
    <text evidence="1">The sequence shown here is derived from an EMBL/GenBank/DDBJ whole genome shotgun (WGS) entry which is preliminary data.</text>
</comment>
<dbReference type="Pfam" id="PF07606">
    <property type="entry name" value="DUF1569"/>
    <property type="match status" value="1"/>
</dbReference>
<evidence type="ECO:0000313" key="1">
    <source>
        <dbReference type="EMBL" id="RKS25239.1"/>
    </source>
</evidence>
<sequence length="149" mass="17129">MNSIFHPEGNKKLIERIETLTPITHNEWGTMNVSQMLVHCQMPIKVAFGELKIKAGLIAIFFGKLAKRNLTSKNPIKKNLPTAKEFIVKGHPDFEQSKADLVSMITRFAHEGPSVIKNTKHPFFGHLTTEEWDYMQWKHLDHHLKQFGA</sequence>
<evidence type="ECO:0000313" key="2">
    <source>
        <dbReference type="Proteomes" id="UP000277579"/>
    </source>
</evidence>
<gene>
    <name evidence="1" type="ORF">CLV94_0269</name>
</gene>
<keyword evidence="2" id="KW-1185">Reference proteome</keyword>